<organism evidence="1 2">
    <name type="scientific">Phytophthora rubi</name>
    <dbReference type="NCBI Taxonomy" id="129364"/>
    <lineage>
        <taxon>Eukaryota</taxon>
        <taxon>Sar</taxon>
        <taxon>Stramenopiles</taxon>
        <taxon>Oomycota</taxon>
        <taxon>Peronosporomycetes</taxon>
        <taxon>Peronosporales</taxon>
        <taxon>Peronosporaceae</taxon>
        <taxon>Phytophthora</taxon>
    </lineage>
</organism>
<evidence type="ECO:0000313" key="1">
    <source>
        <dbReference type="EMBL" id="KAE9036252.1"/>
    </source>
</evidence>
<dbReference type="AlphaFoldDB" id="A0A6A3N3T2"/>
<dbReference type="Proteomes" id="UP000429607">
    <property type="component" value="Unassembled WGS sequence"/>
</dbReference>
<dbReference type="EMBL" id="QXFV01000482">
    <property type="protein sequence ID" value="KAE9036252.1"/>
    <property type="molecule type" value="Genomic_DNA"/>
</dbReference>
<protein>
    <submittedName>
        <fullName evidence="1">Uncharacterized protein</fullName>
    </submittedName>
</protein>
<gene>
    <name evidence="1" type="ORF">PR001_g8926</name>
</gene>
<accession>A0A6A3N3T2</accession>
<sequence length="52" mass="6148">MRSIKNSFDDSFLETLCEAKWGTKKKRADEFSWDWIIQTVQSFNNNILSGFN</sequence>
<comment type="caution">
    <text evidence="1">The sequence shown here is derived from an EMBL/GenBank/DDBJ whole genome shotgun (WGS) entry which is preliminary data.</text>
</comment>
<reference evidence="1 2" key="1">
    <citation type="submission" date="2018-09" db="EMBL/GenBank/DDBJ databases">
        <title>Genomic investigation of the strawberry pathogen Phytophthora fragariae indicates pathogenicity is determined by transcriptional variation in three key races.</title>
        <authorList>
            <person name="Adams T.M."/>
            <person name="Armitage A.D."/>
            <person name="Sobczyk M.K."/>
            <person name="Bates H.J."/>
            <person name="Dunwell J.M."/>
            <person name="Nellist C.F."/>
            <person name="Harrison R.J."/>
        </authorList>
    </citation>
    <scope>NUCLEOTIDE SEQUENCE [LARGE SCALE GENOMIC DNA]</scope>
    <source>
        <strain evidence="1 2">SCRP249</strain>
    </source>
</reference>
<name>A0A6A3N3T2_9STRA</name>
<proteinExistence type="predicted"/>
<evidence type="ECO:0000313" key="2">
    <source>
        <dbReference type="Proteomes" id="UP000429607"/>
    </source>
</evidence>